<dbReference type="InterPro" id="IPR013103">
    <property type="entry name" value="RVT_2"/>
</dbReference>
<organism evidence="3 4">
    <name type="scientific">Lithospermum erythrorhizon</name>
    <name type="common">Purple gromwell</name>
    <name type="synonym">Lithospermum officinale var. erythrorhizon</name>
    <dbReference type="NCBI Taxonomy" id="34254"/>
    <lineage>
        <taxon>Eukaryota</taxon>
        <taxon>Viridiplantae</taxon>
        <taxon>Streptophyta</taxon>
        <taxon>Embryophyta</taxon>
        <taxon>Tracheophyta</taxon>
        <taxon>Spermatophyta</taxon>
        <taxon>Magnoliopsida</taxon>
        <taxon>eudicotyledons</taxon>
        <taxon>Gunneridae</taxon>
        <taxon>Pentapetalae</taxon>
        <taxon>asterids</taxon>
        <taxon>lamiids</taxon>
        <taxon>Boraginales</taxon>
        <taxon>Boraginaceae</taxon>
        <taxon>Boraginoideae</taxon>
        <taxon>Lithospermeae</taxon>
        <taxon>Lithospermum</taxon>
    </lineage>
</organism>
<accession>A0AAV3RGZ5</accession>
<evidence type="ECO:0000259" key="2">
    <source>
        <dbReference type="Pfam" id="PF07727"/>
    </source>
</evidence>
<dbReference type="EMBL" id="BAABME010009060">
    <property type="protein sequence ID" value="GAA0174396.1"/>
    <property type="molecule type" value="Genomic_DNA"/>
</dbReference>
<proteinExistence type="predicted"/>
<feature type="compositionally biased region" description="Low complexity" evidence="1">
    <location>
        <begin position="106"/>
        <end position="121"/>
    </location>
</feature>
<sequence length="136" mass="15447">MDVKTTFLNGDLEEEIYMSQPEGFVVQGQDNKLSIGVAKNNIYNGKRRYIRTRHGVVRQFLKNGVISLDFVRSESNLADTFTKGLTKKVVIDTSRRMGLKPLGQDNATTRASNTRNNYSKKSGSRNKRRKSDTKDE</sequence>
<keyword evidence="4" id="KW-1185">Reference proteome</keyword>
<reference evidence="3 4" key="1">
    <citation type="submission" date="2024-01" db="EMBL/GenBank/DDBJ databases">
        <title>The complete chloroplast genome sequence of Lithospermum erythrorhizon: insights into the phylogenetic relationship among Boraginaceae species and the maternal lineages of purple gromwells.</title>
        <authorList>
            <person name="Okada T."/>
            <person name="Watanabe K."/>
        </authorList>
    </citation>
    <scope>NUCLEOTIDE SEQUENCE [LARGE SCALE GENOMIC DNA]</scope>
</reference>
<dbReference type="Proteomes" id="UP001454036">
    <property type="component" value="Unassembled WGS sequence"/>
</dbReference>
<feature type="domain" description="Reverse transcriptase Ty1/copia-type" evidence="2">
    <location>
        <begin position="1"/>
        <end position="33"/>
    </location>
</feature>
<evidence type="ECO:0000256" key="1">
    <source>
        <dbReference type="SAM" id="MobiDB-lite"/>
    </source>
</evidence>
<name>A0AAV3RGZ5_LITER</name>
<dbReference type="AlphaFoldDB" id="A0AAV3RGZ5"/>
<dbReference type="Pfam" id="PF07727">
    <property type="entry name" value="RVT_2"/>
    <property type="match status" value="1"/>
</dbReference>
<feature type="compositionally biased region" description="Basic residues" evidence="1">
    <location>
        <begin position="122"/>
        <end position="136"/>
    </location>
</feature>
<feature type="region of interest" description="Disordered" evidence="1">
    <location>
        <begin position="96"/>
        <end position="136"/>
    </location>
</feature>
<evidence type="ECO:0000313" key="4">
    <source>
        <dbReference type="Proteomes" id="UP001454036"/>
    </source>
</evidence>
<comment type="caution">
    <text evidence="3">The sequence shown here is derived from an EMBL/GenBank/DDBJ whole genome shotgun (WGS) entry which is preliminary data.</text>
</comment>
<gene>
    <name evidence="3" type="ORF">LIER_27793</name>
</gene>
<evidence type="ECO:0000313" key="3">
    <source>
        <dbReference type="EMBL" id="GAA0174396.1"/>
    </source>
</evidence>
<protein>
    <recommendedName>
        <fullName evidence="2">Reverse transcriptase Ty1/copia-type domain-containing protein</fullName>
    </recommendedName>
</protein>